<proteinExistence type="predicted"/>
<keyword evidence="2" id="KW-1185">Reference proteome</keyword>
<dbReference type="GeneID" id="70222447"/>
<protein>
    <submittedName>
        <fullName evidence="1">Uncharacterized protein</fullName>
    </submittedName>
</protein>
<evidence type="ECO:0000313" key="1">
    <source>
        <dbReference type="EMBL" id="KAH7255571.1"/>
    </source>
</evidence>
<accession>A0A9P9HDM6</accession>
<reference evidence="1" key="1">
    <citation type="journal article" date="2021" name="Nat. Commun.">
        <title>Genetic determinants of endophytism in the Arabidopsis root mycobiome.</title>
        <authorList>
            <person name="Mesny F."/>
            <person name="Miyauchi S."/>
            <person name="Thiergart T."/>
            <person name="Pickel B."/>
            <person name="Atanasova L."/>
            <person name="Karlsson M."/>
            <person name="Huettel B."/>
            <person name="Barry K.W."/>
            <person name="Haridas S."/>
            <person name="Chen C."/>
            <person name="Bauer D."/>
            <person name="Andreopoulos W."/>
            <person name="Pangilinan J."/>
            <person name="LaButti K."/>
            <person name="Riley R."/>
            <person name="Lipzen A."/>
            <person name="Clum A."/>
            <person name="Drula E."/>
            <person name="Henrissat B."/>
            <person name="Kohler A."/>
            <person name="Grigoriev I.V."/>
            <person name="Martin F.M."/>
            <person name="Hacquard S."/>
        </authorList>
    </citation>
    <scope>NUCLEOTIDE SEQUENCE</scope>
    <source>
        <strain evidence="1">MPI-CAGE-AT-0023</strain>
    </source>
</reference>
<comment type="caution">
    <text evidence="1">The sequence shown here is derived from an EMBL/GenBank/DDBJ whole genome shotgun (WGS) entry which is preliminary data.</text>
</comment>
<evidence type="ECO:0000313" key="2">
    <source>
        <dbReference type="Proteomes" id="UP000720189"/>
    </source>
</evidence>
<dbReference type="AlphaFoldDB" id="A0A9P9HDM6"/>
<sequence length="70" mass="7963">MRAIMCENCIQSGRTLTHLVVFDARVSVTTHHFTRGKMPAGRFGISKRRLGLYQDHVESYDCPKVIINLS</sequence>
<name>A0A9P9HDM6_FUSRE</name>
<dbReference type="Proteomes" id="UP000720189">
    <property type="component" value="Unassembled WGS sequence"/>
</dbReference>
<gene>
    <name evidence="1" type="ORF">BKA55DRAFT_564431</name>
</gene>
<organism evidence="1 2">
    <name type="scientific">Fusarium redolens</name>
    <dbReference type="NCBI Taxonomy" id="48865"/>
    <lineage>
        <taxon>Eukaryota</taxon>
        <taxon>Fungi</taxon>
        <taxon>Dikarya</taxon>
        <taxon>Ascomycota</taxon>
        <taxon>Pezizomycotina</taxon>
        <taxon>Sordariomycetes</taxon>
        <taxon>Hypocreomycetidae</taxon>
        <taxon>Hypocreales</taxon>
        <taxon>Nectriaceae</taxon>
        <taxon>Fusarium</taxon>
        <taxon>Fusarium redolens species complex</taxon>
    </lineage>
</organism>
<dbReference type="RefSeq" id="XP_046051140.1">
    <property type="nucleotide sequence ID" value="XM_046192493.1"/>
</dbReference>
<dbReference type="EMBL" id="JAGMUX010000006">
    <property type="protein sequence ID" value="KAH7255571.1"/>
    <property type="molecule type" value="Genomic_DNA"/>
</dbReference>